<feature type="compositionally biased region" description="Low complexity" evidence="7">
    <location>
        <begin position="189"/>
        <end position="206"/>
    </location>
</feature>
<feature type="transmembrane region" description="Helical" evidence="8">
    <location>
        <begin position="222"/>
        <end position="242"/>
    </location>
</feature>
<dbReference type="GO" id="GO:0055085">
    <property type="term" value="P:transmembrane transport"/>
    <property type="evidence" value="ECO:0007669"/>
    <property type="project" value="InterPro"/>
</dbReference>
<organism evidence="9 10">
    <name type="scientific">Astrephomene gubernaculifera</name>
    <dbReference type="NCBI Taxonomy" id="47775"/>
    <lineage>
        <taxon>Eukaryota</taxon>
        <taxon>Viridiplantae</taxon>
        <taxon>Chlorophyta</taxon>
        <taxon>core chlorophytes</taxon>
        <taxon>Chlorophyceae</taxon>
        <taxon>CS clade</taxon>
        <taxon>Chlamydomonadales</taxon>
        <taxon>Astrephomenaceae</taxon>
        <taxon>Astrephomene</taxon>
    </lineage>
</organism>
<dbReference type="InterPro" id="IPR051107">
    <property type="entry name" value="Auxin_Efflux_Carrier"/>
</dbReference>
<dbReference type="PANTHER" id="PTHR31752">
    <property type="entry name" value="AUXIN EFFLUX CARRIER COMPONENT 1B-RELATED"/>
    <property type="match status" value="1"/>
</dbReference>
<dbReference type="GO" id="GO:0016020">
    <property type="term" value="C:membrane"/>
    <property type="evidence" value="ECO:0007669"/>
    <property type="project" value="UniProtKB-SubCell"/>
</dbReference>
<keyword evidence="6 8" id="KW-0472">Membrane</keyword>
<keyword evidence="4 8" id="KW-0812">Transmembrane</keyword>
<evidence type="ECO:0000256" key="6">
    <source>
        <dbReference type="ARBA" id="ARBA00023136"/>
    </source>
</evidence>
<feature type="transmembrane region" description="Helical" evidence="8">
    <location>
        <begin position="292"/>
        <end position="314"/>
    </location>
</feature>
<comment type="subcellular location">
    <subcellularLocation>
        <location evidence="1">Membrane</location>
        <topology evidence="1">Multi-pass membrane protein</topology>
    </subcellularLocation>
</comment>
<evidence type="ECO:0000256" key="8">
    <source>
        <dbReference type="SAM" id="Phobius"/>
    </source>
</evidence>
<protein>
    <recommendedName>
        <fullName evidence="11">PIN-like protein</fullName>
    </recommendedName>
</protein>
<feature type="compositionally biased region" description="Gly residues" evidence="7">
    <location>
        <begin position="119"/>
        <end position="128"/>
    </location>
</feature>
<evidence type="ECO:0000256" key="3">
    <source>
        <dbReference type="ARBA" id="ARBA00022448"/>
    </source>
</evidence>
<feature type="region of interest" description="Disordered" evidence="7">
    <location>
        <begin position="175"/>
        <end position="206"/>
    </location>
</feature>
<keyword evidence="10" id="KW-1185">Reference proteome</keyword>
<evidence type="ECO:0000256" key="1">
    <source>
        <dbReference type="ARBA" id="ARBA00004141"/>
    </source>
</evidence>
<proteinExistence type="inferred from homology"/>
<evidence type="ECO:0000256" key="4">
    <source>
        <dbReference type="ARBA" id="ARBA00022692"/>
    </source>
</evidence>
<dbReference type="EMBL" id="BMAR01000008">
    <property type="protein sequence ID" value="GFR44645.1"/>
    <property type="molecule type" value="Genomic_DNA"/>
</dbReference>
<dbReference type="AlphaFoldDB" id="A0AAD3HLE4"/>
<comment type="caution">
    <text evidence="9">The sequence shown here is derived from an EMBL/GenBank/DDBJ whole genome shotgun (WGS) entry which is preliminary data.</text>
</comment>
<feature type="transmembrane region" description="Helical" evidence="8">
    <location>
        <begin position="356"/>
        <end position="377"/>
    </location>
</feature>
<evidence type="ECO:0000313" key="10">
    <source>
        <dbReference type="Proteomes" id="UP001054857"/>
    </source>
</evidence>
<dbReference type="PANTHER" id="PTHR31752:SF18">
    <property type="entry name" value="AUXIN EFFLUX CARRIER COMPONENT 1"/>
    <property type="match status" value="1"/>
</dbReference>
<feature type="region of interest" description="Disordered" evidence="7">
    <location>
        <begin position="63"/>
        <end position="160"/>
    </location>
</feature>
<keyword evidence="5 8" id="KW-1133">Transmembrane helix</keyword>
<dbReference type="InterPro" id="IPR004776">
    <property type="entry name" value="Mem_transp_PIN-like"/>
</dbReference>
<feature type="non-terminal residue" evidence="9">
    <location>
        <position position="1"/>
    </location>
</feature>
<sequence>QGDGALEAARAADAGAEAVGTARHRWHSDAWTGWDVAASDGGDRITGHGDTFVTHGSAAGAAALSSKGLQQQQQRPVHGSSEQAGASSSVPAGNDTASPFAKEAALGSGFWRGDRSDGGGRAGVGGGLADSPPTRAPSMLARPGSSQQLAPDETDAPAGAAAAAPLRDLVAAGATEADRTRTGKGGTCSSALQGGPAAAASPSAARSEPGLRHAARLVLGNALMWTTGAATVVSMLGLHTLLDPAVPSHVPALGFIEGTLSWLARCAVPVSLFAMGLFTASRPVGAAPARSIAVYLAIRMLLLPWLMVFVNSLLGLGGQLGRSLVLLTCVPVGQNAFLVTEQYGEGAEVVTSVMQLGLLLMLPHVAAVLTILHWFGLYEETSM</sequence>
<gene>
    <name evidence="9" type="ORF">Agub_g5934</name>
</gene>
<evidence type="ECO:0008006" key="11">
    <source>
        <dbReference type="Google" id="ProtNLM"/>
    </source>
</evidence>
<comment type="similarity">
    <text evidence="2">Belongs to the auxin efflux carrier (TC 2.A.69.1) family.</text>
</comment>
<reference evidence="9 10" key="1">
    <citation type="journal article" date="2021" name="Sci. Rep.">
        <title>Genome sequencing of the multicellular alga Astrephomene provides insights into convergent evolution of germ-soma differentiation.</title>
        <authorList>
            <person name="Yamashita S."/>
            <person name="Yamamoto K."/>
            <person name="Matsuzaki R."/>
            <person name="Suzuki S."/>
            <person name="Yamaguchi H."/>
            <person name="Hirooka S."/>
            <person name="Minakuchi Y."/>
            <person name="Miyagishima S."/>
            <person name="Kawachi M."/>
            <person name="Toyoda A."/>
            <person name="Nozaki H."/>
        </authorList>
    </citation>
    <scope>NUCLEOTIDE SEQUENCE [LARGE SCALE GENOMIC DNA]</scope>
    <source>
        <strain evidence="9 10">NIES-4017</strain>
    </source>
</reference>
<name>A0AAD3HLE4_9CHLO</name>
<evidence type="ECO:0000256" key="2">
    <source>
        <dbReference type="ARBA" id="ARBA00009177"/>
    </source>
</evidence>
<accession>A0AAD3HLE4</accession>
<dbReference type="Proteomes" id="UP001054857">
    <property type="component" value="Unassembled WGS sequence"/>
</dbReference>
<evidence type="ECO:0000313" key="9">
    <source>
        <dbReference type="EMBL" id="GFR44645.1"/>
    </source>
</evidence>
<dbReference type="Pfam" id="PF03547">
    <property type="entry name" value="Mem_trans"/>
    <property type="match status" value="1"/>
</dbReference>
<evidence type="ECO:0000256" key="5">
    <source>
        <dbReference type="ARBA" id="ARBA00022989"/>
    </source>
</evidence>
<feature type="compositionally biased region" description="Polar residues" evidence="7">
    <location>
        <begin position="70"/>
        <end position="97"/>
    </location>
</feature>
<feature type="transmembrane region" description="Helical" evidence="8">
    <location>
        <begin position="262"/>
        <end position="280"/>
    </location>
</feature>
<keyword evidence="3" id="KW-0813">Transport</keyword>
<evidence type="ECO:0000256" key="7">
    <source>
        <dbReference type="SAM" id="MobiDB-lite"/>
    </source>
</evidence>